<dbReference type="InterPro" id="IPR013877">
    <property type="entry name" value="YAP-bd/ALF4/Glomulin"/>
</dbReference>
<proteinExistence type="predicted"/>
<dbReference type="InterPro" id="IPR040347">
    <property type="entry name" value="YBP1/2"/>
</dbReference>
<gene>
    <name evidence="2" type="primary">YBP1</name>
    <name evidence="2" type="ORF">FIM1_612</name>
</gene>
<feature type="compositionally biased region" description="Basic and acidic residues" evidence="1">
    <location>
        <begin position="162"/>
        <end position="175"/>
    </location>
</feature>
<keyword evidence="3" id="KW-1185">Reference proteome</keyword>
<organism evidence="2 3">
    <name type="scientific">Kluyveromyces marxianus</name>
    <name type="common">Yeast</name>
    <name type="synonym">Candida kefyr</name>
    <dbReference type="NCBI Taxonomy" id="4911"/>
    <lineage>
        <taxon>Eukaryota</taxon>
        <taxon>Fungi</taxon>
        <taxon>Dikarya</taxon>
        <taxon>Ascomycota</taxon>
        <taxon>Saccharomycotina</taxon>
        <taxon>Saccharomycetes</taxon>
        <taxon>Saccharomycetales</taxon>
        <taxon>Saccharomycetaceae</taxon>
        <taxon>Kluyveromyces</taxon>
    </lineage>
</organism>
<evidence type="ECO:0000313" key="3">
    <source>
        <dbReference type="Proteomes" id="UP000422736"/>
    </source>
</evidence>
<accession>A0ABX6ESU9</accession>
<dbReference type="Proteomes" id="UP000422736">
    <property type="component" value="Chromosome 1"/>
</dbReference>
<dbReference type="EMBL" id="CP015054">
    <property type="protein sequence ID" value="QGN13964.1"/>
    <property type="molecule type" value="Genomic_DNA"/>
</dbReference>
<dbReference type="PANTHER" id="PTHR28020:SF1">
    <property type="entry name" value="YAP1-BINDING PROTEIN 1-RELATED"/>
    <property type="match status" value="1"/>
</dbReference>
<dbReference type="PANTHER" id="PTHR28020">
    <property type="entry name" value="YAP1-BINDING PROTEIN 1-RELATED"/>
    <property type="match status" value="1"/>
</dbReference>
<reference evidence="2 3" key="1">
    <citation type="submission" date="2016-03" db="EMBL/GenBank/DDBJ databases">
        <title>How can Kluyveromyces marxianus grow so fast - potential evolutionary course in Saccharomyces Complex revealed by comparative genomics.</title>
        <authorList>
            <person name="Mo W."/>
            <person name="Lu W."/>
            <person name="Yang X."/>
            <person name="Qi J."/>
            <person name="Lv H."/>
        </authorList>
    </citation>
    <scope>NUCLEOTIDE SEQUENCE [LARGE SCALE GENOMIC DNA]</scope>
    <source>
        <strain evidence="2 3">FIM1</strain>
    </source>
</reference>
<sequence>MTLPEERFEELKDKLLTAFIEEKDDMITLVTIIDLYCEEINAKGSLEQKVDFLKFLLGLLQQNKDVVYEIGWDLPKILINFIHWANRSAGSLEVSKQLLCATMKCFNEVALFGNAKECFFAGCELMKSIKINDESLIRLILEEEPLAAESEGEDENESESEEGNHGDAEDDEKQKKEKKKSTKDNNLSEESDLLRDLEAGVQYYGRQPQELIAELRFHAIIELIGSTLKRVVTLYPSKFLGEAVSSLVLFISHNNSEMDDALFALRRIYSFIRGYIPPSSPPNANEEVSEEDLKSIKDAEEVLQRKLICNLLTISAAQLLKEKTLNANVRYHNSIHPGSDMEVISDYSNMILDMIFRYYQLAISFDIDVAKEFQRLCIDESKRIYRSLPKNEDIKSEEELKEITNLSYQLAYTYEIEKVANVKEILLHPAGICMLYTLSGENNLPEPDIKLSVEDAIYLYLRFCTPPMLSSIFENKALQDAARMWVLYALTNSSVTESMESLKNIPSYLVSLFLQVELFRASHQISDSVRKLEFSVITRVLCLMPEDFAFSFIKDTLLSCPYEQAKCCVLAILKDMMIRGKRIQSENKADDIVNDMEKLRIQDKPPLPARPYILINEDRIATLHSIAILSINDCVISPESTKLRTLLTYLNFFITFQKKWDQDLLKEICDKVNEQILTQDKSSDEIRTQYPLIEHAVESISAKF</sequence>
<evidence type="ECO:0000313" key="2">
    <source>
        <dbReference type="EMBL" id="QGN13964.1"/>
    </source>
</evidence>
<evidence type="ECO:0000256" key="1">
    <source>
        <dbReference type="SAM" id="MobiDB-lite"/>
    </source>
</evidence>
<protein>
    <submittedName>
        <fullName evidence="2">YAP1-binding protein 1</fullName>
    </submittedName>
</protein>
<feature type="region of interest" description="Disordered" evidence="1">
    <location>
        <begin position="147"/>
        <end position="191"/>
    </location>
</feature>
<feature type="compositionally biased region" description="Acidic residues" evidence="1">
    <location>
        <begin position="147"/>
        <end position="161"/>
    </location>
</feature>
<name>A0ABX6ESU9_KLUMA</name>
<dbReference type="Pfam" id="PF08568">
    <property type="entry name" value="Kinetochor_Ybp2"/>
    <property type="match status" value="1"/>
</dbReference>